<feature type="compositionally biased region" description="Polar residues" evidence="7">
    <location>
        <begin position="334"/>
        <end position="345"/>
    </location>
</feature>
<dbReference type="SMR" id="A0A059T965"/>
<feature type="domain" description="Herpesvirus glycoprotein D/GG/GX" evidence="9">
    <location>
        <begin position="56"/>
        <end position="170"/>
    </location>
</feature>
<keyword evidence="3" id="KW-0732">Signal</keyword>
<dbReference type="Pfam" id="PF01537">
    <property type="entry name" value="Herpes_glycop_D"/>
    <property type="match status" value="1"/>
</dbReference>
<dbReference type="GO" id="GO:0016020">
    <property type="term" value="C:membrane"/>
    <property type="evidence" value="ECO:0007669"/>
    <property type="project" value="UniProtKB-SubCell"/>
</dbReference>
<name>A0A059T965_9ALPH</name>
<dbReference type="GeneID" id="2948582"/>
<keyword evidence="2 8" id="KW-0812">Transmembrane</keyword>
<keyword evidence="6" id="KW-0325">Glycoprotein</keyword>
<dbReference type="Gene3D" id="2.70.230.10">
    <property type="match status" value="1"/>
</dbReference>
<dbReference type="InterPro" id="IPR036179">
    <property type="entry name" value="Ig-like_dom_sf"/>
</dbReference>
<feature type="non-terminal residue" evidence="10">
    <location>
        <position position="1"/>
    </location>
</feature>
<keyword evidence="4 8" id="KW-1133">Transmembrane helix</keyword>
<evidence type="ECO:0000256" key="8">
    <source>
        <dbReference type="SAM" id="Phobius"/>
    </source>
</evidence>
<evidence type="ECO:0000256" key="4">
    <source>
        <dbReference type="ARBA" id="ARBA00022989"/>
    </source>
</evidence>
<dbReference type="SUPFAM" id="SSF48726">
    <property type="entry name" value="Immunoglobulin"/>
    <property type="match status" value="1"/>
</dbReference>
<evidence type="ECO:0000256" key="7">
    <source>
        <dbReference type="SAM" id="MobiDB-lite"/>
    </source>
</evidence>
<evidence type="ECO:0000256" key="6">
    <source>
        <dbReference type="ARBA" id="ARBA00023180"/>
    </source>
</evidence>
<dbReference type="RefSeq" id="YP_053114.1">
    <property type="nucleotide sequence ID" value="NC_001491.2"/>
</dbReference>
<dbReference type="KEGG" id="vg:2948582"/>
<accession>A0A059T965</accession>
<dbReference type="InterPro" id="IPR002896">
    <property type="entry name" value="Herpes_glycop_dom"/>
</dbReference>
<keyword evidence="5 8" id="KW-0472">Membrane</keyword>
<comment type="subcellular location">
    <subcellularLocation>
        <location evidence="1">Membrane</location>
        <topology evidence="1">Single-pass membrane protein</topology>
    </subcellularLocation>
</comment>
<evidence type="ECO:0000256" key="2">
    <source>
        <dbReference type="ARBA" id="ARBA00022692"/>
    </source>
</evidence>
<feature type="compositionally biased region" description="Polar residues" evidence="7">
    <location>
        <begin position="306"/>
        <end position="327"/>
    </location>
</feature>
<reference evidence="10" key="1">
    <citation type="journal article" date="2015" name="Can. J. Vet. Res.">
        <title>Equid herpesvirus 9 (EHV-9) isolates from zebras in Ontario, Canada, 1989 to 2007.</title>
        <authorList>
            <person name="Rebelo A.R."/>
            <person name="Carman S."/>
            <person name="Shapiro J."/>
            <person name="van Dreumel T."/>
            <person name="Hazlett M."/>
            <person name="Nagy E."/>
        </authorList>
    </citation>
    <scope>NUCLEOTIDE SEQUENCE</scope>
    <source>
        <strain evidence="10">Allen B</strain>
    </source>
</reference>
<evidence type="ECO:0000256" key="1">
    <source>
        <dbReference type="ARBA" id="ARBA00004167"/>
    </source>
</evidence>
<evidence type="ECO:0000313" key="10">
    <source>
        <dbReference type="EMBL" id="AHL45014.1"/>
    </source>
</evidence>
<protein>
    <submittedName>
        <fullName evidence="10">Glycoprotein G</fullName>
    </submittedName>
</protein>
<evidence type="ECO:0000259" key="9">
    <source>
        <dbReference type="Pfam" id="PF01537"/>
    </source>
</evidence>
<organism evidence="10">
    <name type="scientific">Equid alphaherpesvirus 1</name>
    <name type="common">Equine herpesvirus 1</name>
    <dbReference type="NCBI Taxonomy" id="10326"/>
    <lineage>
        <taxon>Viruses</taxon>
        <taxon>Duplodnaviria</taxon>
        <taxon>Heunggongvirae</taxon>
        <taxon>Peploviricota</taxon>
        <taxon>Herviviricetes</taxon>
        <taxon>Herpesvirales</taxon>
        <taxon>Orthoherpesviridae</taxon>
        <taxon>Alphaherpesvirinae</taxon>
        <taxon>Varicellovirus</taxon>
        <taxon>Varicellovirus equidalpha1</taxon>
    </lineage>
</organism>
<feature type="transmembrane region" description="Helical" evidence="8">
    <location>
        <begin position="359"/>
        <end position="383"/>
    </location>
</feature>
<dbReference type="EMBL" id="KC854316">
    <property type="protein sequence ID" value="AHL45014.1"/>
    <property type="molecule type" value="Genomic_DNA"/>
</dbReference>
<dbReference type="OrthoDB" id="14841at10239"/>
<proteinExistence type="predicted"/>
<sequence>MLTVLAALSLLSLLTSATGRLAPDELCYAEPRRTGSPPNTQPERPPVIFEPPTIAIKAESKGCELILLDPPIDVSYRREDKVNASIAWFFDFGACRMPIAYREYYGCIGNAVPSPETCDAYSFTLIRTEGIVEFTIVNMSLLFQPGIYDSGNFIYSVLLDYHIFTGRVTLEVEKDTNYPCGMIHGLTAYGNINVDETMDNASPHPRAVGCFPEPIDNEAWANVTFTELGIPDPNSFLDDEGDYPNISDCHSWESYTYPNTLRQATGPQTLLVGAVGLRILAQAWKFVGDETYDTIRAEAKNLETHVPSSAAESSLENQSTQEESNSPEVAHLRSVNSDDSTHTGGASNGIQDCDSQLKTVYACLALIGLGTCAMIGLIVYICVLRSKLSSRNFSRAQNVKHRNYQRLEYVA</sequence>
<evidence type="ECO:0000256" key="3">
    <source>
        <dbReference type="ARBA" id="ARBA00022729"/>
    </source>
</evidence>
<evidence type="ECO:0000256" key="5">
    <source>
        <dbReference type="ARBA" id="ARBA00023136"/>
    </source>
</evidence>
<feature type="region of interest" description="Disordered" evidence="7">
    <location>
        <begin position="306"/>
        <end position="345"/>
    </location>
</feature>